<dbReference type="SUPFAM" id="SSF50729">
    <property type="entry name" value="PH domain-like"/>
    <property type="match status" value="1"/>
</dbReference>
<dbReference type="CDD" id="cd00742">
    <property type="entry name" value="FABP"/>
    <property type="match status" value="1"/>
</dbReference>
<evidence type="ECO:0000259" key="2">
    <source>
        <dbReference type="PROSITE" id="PS50003"/>
    </source>
</evidence>
<gene>
    <name evidence="3" type="ORF">TeGR_g9249</name>
</gene>
<name>A0ABQ6MNH0_9STRA</name>
<dbReference type="Gene3D" id="2.40.128.20">
    <property type="match status" value="1"/>
</dbReference>
<evidence type="ECO:0000256" key="1">
    <source>
        <dbReference type="SAM" id="MobiDB-lite"/>
    </source>
</evidence>
<feature type="compositionally biased region" description="Pro residues" evidence="1">
    <location>
        <begin position="37"/>
        <end position="50"/>
    </location>
</feature>
<reference evidence="3 4" key="1">
    <citation type="journal article" date="2023" name="Commun. Biol.">
        <title>Genome analysis of Parmales, the sister group of diatoms, reveals the evolutionary specialization of diatoms from phago-mixotrophs to photoautotrophs.</title>
        <authorList>
            <person name="Ban H."/>
            <person name="Sato S."/>
            <person name="Yoshikawa S."/>
            <person name="Yamada K."/>
            <person name="Nakamura Y."/>
            <person name="Ichinomiya M."/>
            <person name="Sato N."/>
            <person name="Blanc-Mathieu R."/>
            <person name="Endo H."/>
            <person name="Kuwata A."/>
            <person name="Ogata H."/>
        </authorList>
    </citation>
    <scope>NUCLEOTIDE SEQUENCE [LARGE SCALE GENOMIC DNA]</scope>
</reference>
<dbReference type="InterPro" id="IPR001849">
    <property type="entry name" value="PH_domain"/>
</dbReference>
<evidence type="ECO:0000313" key="4">
    <source>
        <dbReference type="Proteomes" id="UP001165060"/>
    </source>
</evidence>
<dbReference type="SMART" id="SM00233">
    <property type="entry name" value="PH"/>
    <property type="match status" value="1"/>
</dbReference>
<proteinExistence type="predicted"/>
<dbReference type="InterPro" id="IPR011993">
    <property type="entry name" value="PH-like_dom_sf"/>
</dbReference>
<dbReference type="Gene3D" id="2.30.29.30">
    <property type="entry name" value="Pleckstrin-homology domain (PH domain)/Phosphotyrosine-binding domain (PTB)"/>
    <property type="match status" value="1"/>
</dbReference>
<feature type="region of interest" description="Disordered" evidence="1">
    <location>
        <begin position="318"/>
        <end position="354"/>
    </location>
</feature>
<dbReference type="SUPFAM" id="SSF50814">
    <property type="entry name" value="Lipocalins"/>
    <property type="match status" value="1"/>
</dbReference>
<dbReference type="PROSITE" id="PS50003">
    <property type="entry name" value="PH_DOMAIN"/>
    <property type="match status" value="1"/>
</dbReference>
<dbReference type="InterPro" id="IPR012674">
    <property type="entry name" value="Calycin"/>
</dbReference>
<dbReference type="Pfam" id="PF00169">
    <property type="entry name" value="PH"/>
    <property type="match status" value="1"/>
</dbReference>
<dbReference type="Proteomes" id="UP001165060">
    <property type="component" value="Unassembled WGS sequence"/>
</dbReference>
<sequence length="509" mass="53625">MAPIHAGWLHKKAFMNLGTTERLYFTLTENHLSYYASPPPSSPSSAPPPDARNHVPLGDIQSLNRASGGSSMTIVTWYRTYSLKAGTPAEIDAWMRHFSKILQGSAQVTDDYSSGGTMNPMKPSMSSNGLFAPGDQASAPWLIDDAWLDSEAPLNLTLTAAIPAVSPDLGDAGHHVHVRLADGSVFSVDECVLDGPPKEVACAGGNKLIAQLESLAKPPAGGAEGGGGGGWGSASVACIALAAASATMLLQSRVSFVTENYEPIALTLLVISLSVQLYLRMASPKEAKDEAGGRTAQLRLIATATAAEAASRRSRGLSYLDTAASPQKERRPASSGGLQALSEGGAPADGASDGCPDFTGTYKLNVGKSDDPTEMLIALGVPWIARKAISKASRSLYIEHDGDAWTETMVTPLLTKTVQMALDGTPTIEISPVDKSKVQSVSRVEGRCVVTTNTYEGDDGKTQKLSRRLEEGGNVYIVDNDMTVGSKIIHVTNRFEKVPDENSPGAKGK</sequence>
<protein>
    <recommendedName>
        <fullName evidence="2">PH domain-containing protein</fullName>
    </recommendedName>
</protein>
<keyword evidence="4" id="KW-1185">Reference proteome</keyword>
<feature type="region of interest" description="Disordered" evidence="1">
    <location>
        <begin position="36"/>
        <end position="64"/>
    </location>
</feature>
<feature type="domain" description="PH" evidence="2">
    <location>
        <begin position="2"/>
        <end position="103"/>
    </location>
</feature>
<evidence type="ECO:0000313" key="3">
    <source>
        <dbReference type="EMBL" id="GMI29214.1"/>
    </source>
</evidence>
<accession>A0ABQ6MNH0</accession>
<organism evidence="3 4">
    <name type="scientific">Tetraparma gracilis</name>
    <dbReference type="NCBI Taxonomy" id="2962635"/>
    <lineage>
        <taxon>Eukaryota</taxon>
        <taxon>Sar</taxon>
        <taxon>Stramenopiles</taxon>
        <taxon>Ochrophyta</taxon>
        <taxon>Bolidophyceae</taxon>
        <taxon>Parmales</taxon>
        <taxon>Triparmaceae</taxon>
        <taxon>Tetraparma</taxon>
    </lineage>
</organism>
<comment type="caution">
    <text evidence="3">The sequence shown here is derived from an EMBL/GenBank/DDBJ whole genome shotgun (WGS) entry which is preliminary data.</text>
</comment>
<dbReference type="EMBL" id="BRYB01000391">
    <property type="protein sequence ID" value="GMI29214.1"/>
    <property type="molecule type" value="Genomic_DNA"/>
</dbReference>